<evidence type="ECO:0000256" key="7">
    <source>
        <dbReference type="ARBA" id="ARBA00023098"/>
    </source>
</evidence>
<evidence type="ECO:0000313" key="11">
    <source>
        <dbReference type="Proteomes" id="UP000257109"/>
    </source>
</evidence>
<evidence type="ECO:0000256" key="3">
    <source>
        <dbReference type="ARBA" id="ARBA00022525"/>
    </source>
</evidence>
<dbReference type="AlphaFoldDB" id="A0A371DYL0"/>
<keyword evidence="8" id="KW-0812">Transmembrane</keyword>
<gene>
    <name evidence="10" type="ORF">CR513_63143</name>
</gene>
<evidence type="ECO:0000256" key="4">
    <source>
        <dbReference type="ARBA" id="ARBA00022729"/>
    </source>
</evidence>
<dbReference type="EMBL" id="QJKJ01018470">
    <property type="protein sequence ID" value="RDX57603.1"/>
    <property type="molecule type" value="Genomic_DNA"/>
</dbReference>
<feature type="signal peptide" evidence="9">
    <location>
        <begin position="1"/>
        <end position="27"/>
    </location>
</feature>
<dbReference type="PANTHER" id="PTHR45650:SF14">
    <property type="entry name" value="GDSL ESTERASE_LIPASE 7-LIKE"/>
    <property type="match status" value="1"/>
</dbReference>
<dbReference type="OrthoDB" id="1600564at2759"/>
<keyword evidence="8" id="KW-0472">Membrane</keyword>
<evidence type="ECO:0000256" key="2">
    <source>
        <dbReference type="ARBA" id="ARBA00008668"/>
    </source>
</evidence>
<keyword evidence="5" id="KW-0378">Hydrolase</keyword>
<sequence>MSIGIRKLKVIRIIFFTTLKLTRGVESSPFIFVRIKVPLRKLSLLHKVFQNLESIVHDDPSNCGKIWKLKMAQVMIFFSLVFLHHVVSPIYALSLAPALYVLGDSLMDNGNNNFLPNLAKANYLPYETDFPTGSTGRFTNGKTVADLSLTRINYASSSCGILPKTGALLGMYKLGDRKIIVFELGHVGWIPVVAREHPHTGDCVEKTNQMVAYFNGGLPHPMLKNMTSKLHLFLIGPIS</sequence>
<feature type="chain" id="PRO_5016680787" evidence="9">
    <location>
        <begin position="28"/>
        <end position="239"/>
    </location>
</feature>
<evidence type="ECO:0000256" key="5">
    <source>
        <dbReference type="ARBA" id="ARBA00022801"/>
    </source>
</evidence>
<keyword evidence="3" id="KW-0964">Secreted</keyword>
<evidence type="ECO:0000256" key="9">
    <source>
        <dbReference type="SAM" id="SignalP"/>
    </source>
</evidence>
<dbReference type="GO" id="GO:0016787">
    <property type="term" value="F:hydrolase activity"/>
    <property type="evidence" value="ECO:0007669"/>
    <property type="project" value="UniProtKB-KW"/>
</dbReference>
<feature type="transmembrane region" description="Helical" evidence="8">
    <location>
        <begin position="74"/>
        <end position="102"/>
    </location>
</feature>
<evidence type="ECO:0000256" key="8">
    <source>
        <dbReference type="SAM" id="Phobius"/>
    </source>
</evidence>
<dbReference type="Proteomes" id="UP000257109">
    <property type="component" value="Unassembled WGS sequence"/>
</dbReference>
<organism evidence="10 11">
    <name type="scientific">Mucuna pruriens</name>
    <name type="common">Velvet bean</name>
    <name type="synonym">Dolichos pruriens</name>
    <dbReference type="NCBI Taxonomy" id="157652"/>
    <lineage>
        <taxon>Eukaryota</taxon>
        <taxon>Viridiplantae</taxon>
        <taxon>Streptophyta</taxon>
        <taxon>Embryophyta</taxon>
        <taxon>Tracheophyta</taxon>
        <taxon>Spermatophyta</taxon>
        <taxon>Magnoliopsida</taxon>
        <taxon>eudicotyledons</taxon>
        <taxon>Gunneridae</taxon>
        <taxon>Pentapetalae</taxon>
        <taxon>rosids</taxon>
        <taxon>fabids</taxon>
        <taxon>Fabales</taxon>
        <taxon>Fabaceae</taxon>
        <taxon>Papilionoideae</taxon>
        <taxon>50 kb inversion clade</taxon>
        <taxon>NPAAA clade</taxon>
        <taxon>indigoferoid/millettioid clade</taxon>
        <taxon>Phaseoleae</taxon>
        <taxon>Mucuna</taxon>
    </lineage>
</organism>
<dbReference type="InterPro" id="IPR051238">
    <property type="entry name" value="GDSL_esterase/lipase"/>
</dbReference>
<dbReference type="InterPro" id="IPR036514">
    <property type="entry name" value="SGNH_hydro_sf"/>
</dbReference>
<proteinExistence type="inferred from homology"/>
<keyword evidence="8" id="KW-1133">Transmembrane helix</keyword>
<keyword evidence="11" id="KW-1185">Reference proteome</keyword>
<reference evidence="10" key="1">
    <citation type="submission" date="2018-05" db="EMBL/GenBank/DDBJ databases">
        <title>Draft genome of Mucuna pruriens seed.</title>
        <authorList>
            <person name="Nnadi N.E."/>
            <person name="Vos R."/>
            <person name="Hasami M.H."/>
            <person name="Devisetty U.K."/>
            <person name="Aguiy J.C."/>
        </authorList>
    </citation>
    <scope>NUCLEOTIDE SEQUENCE [LARGE SCALE GENOMIC DNA]</scope>
    <source>
        <strain evidence="10">JCA_2017</strain>
    </source>
</reference>
<dbReference type="PANTHER" id="PTHR45650">
    <property type="entry name" value="GDSL-LIKE LIPASE/ACYLHYDROLASE-RELATED"/>
    <property type="match status" value="1"/>
</dbReference>
<accession>A0A371DYL0</accession>
<comment type="caution">
    <text evidence="10">The sequence shown here is derived from an EMBL/GenBank/DDBJ whole genome shotgun (WGS) entry which is preliminary data.</text>
</comment>
<keyword evidence="6" id="KW-0442">Lipid degradation</keyword>
<keyword evidence="7" id="KW-0443">Lipid metabolism</keyword>
<name>A0A371DYL0_MUCPR</name>
<keyword evidence="4 9" id="KW-0732">Signal</keyword>
<comment type="subcellular location">
    <subcellularLocation>
        <location evidence="1">Secreted</location>
    </subcellularLocation>
</comment>
<dbReference type="GO" id="GO:0016042">
    <property type="term" value="P:lipid catabolic process"/>
    <property type="evidence" value="ECO:0007669"/>
    <property type="project" value="UniProtKB-KW"/>
</dbReference>
<dbReference type="GO" id="GO:0005576">
    <property type="term" value="C:extracellular region"/>
    <property type="evidence" value="ECO:0007669"/>
    <property type="project" value="UniProtKB-SubCell"/>
</dbReference>
<dbReference type="Gene3D" id="3.40.50.1110">
    <property type="entry name" value="SGNH hydrolase"/>
    <property type="match status" value="1"/>
</dbReference>
<evidence type="ECO:0000313" key="10">
    <source>
        <dbReference type="EMBL" id="RDX57603.1"/>
    </source>
</evidence>
<feature type="non-terminal residue" evidence="10">
    <location>
        <position position="1"/>
    </location>
</feature>
<evidence type="ECO:0000256" key="6">
    <source>
        <dbReference type="ARBA" id="ARBA00022963"/>
    </source>
</evidence>
<comment type="similarity">
    <text evidence="2">Belongs to the 'GDSL' lipolytic enzyme family.</text>
</comment>
<protein>
    <submittedName>
        <fullName evidence="10">GDSL esterase/lipase</fullName>
    </submittedName>
</protein>
<evidence type="ECO:0000256" key="1">
    <source>
        <dbReference type="ARBA" id="ARBA00004613"/>
    </source>
</evidence>
<dbReference type="STRING" id="157652.A0A371DYL0"/>